<dbReference type="Proteomes" id="UP001159363">
    <property type="component" value="Chromosome 13"/>
</dbReference>
<proteinExistence type="predicted"/>
<reference evidence="2 3" key="1">
    <citation type="submission" date="2023-02" db="EMBL/GenBank/DDBJ databases">
        <title>LHISI_Scaffold_Assembly.</title>
        <authorList>
            <person name="Stuart O.P."/>
            <person name="Cleave R."/>
            <person name="Magrath M.J.L."/>
            <person name="Mikheyev A.S."/>
        </authorList>
    </citation>
    <scope>NUCLEOTIDE SEQUENCE [LARGE SCALE GENOMIC DNA]</scope>
    <source>
        <strain evidence="2">Daus_M_001</strain>
        <tissue evidence="2">Leg muscle</tissue>
    </source>
</reference>
<organism evidence="2 3">
    <name type="scientific">Dryococelus australis</name>
    <dbReference type="NCBI Taxonomy" id="614101"/>
    <lineage>
        <taxon>Eukaryota</taxon>
        <taxon>Metazoa</taxon>
        <taxon>Ecdysozoa</taxon>
        <taxon>Arthropoda</taxon>
        <taxon>Hexapoda</taxon>
        <taxon>Insecta</taxon>
        <taxon>Pterygota</taxon>
        <taxon>Neoptera</taxon>
        <taxon>Polyneoptera</taxon>
        <taxon>Phasmatodea</taxon>
        <taxon>Verophasmatodea</taxon>
        <taxon>Anareolatae</taxon>
        <taxon>Phasmatidae</taxon>
        <taxon>Eurycanthinae</taxon>
        <taxon>Dryococelus</taxon>
    </lineage>
</organism>
<protein>
    <recommendedName>
        <fullName evidence="1">DDE-1 domain-containing protein</fullName>
    </recommendedName>
</protein>
<gene>
    <name evidence="2" type="ORF">PR048_030390</name>
</gene>
<comment type="caution">
    <text evidence="2">The sequence shown here is derived from an EMBL/GenBank/DDBJ whole genome shotgun (WGS) entry which is preliminary data.</text>
</comment>
<feature type="domain" description="DDE-1" evidence="1">
    <location>
        <begin position="69"/>
        <end position="137"/>
    </location>
</feature>
<sequence>MHGTTMRENSQLTRLQKIPGKYLQCFESKCVSHNVWISCRRSSTSLCSLSITTYVVDLVRRSSRILMLPRVNKSDGMKVLIRDNLSSHITLAVLQLCKQNGISFVCLLSNSTHLTQPLDVASFRPMKCGFAKATFSETFEIADGGNIHQCSRKLAIWLPEMCNSSLERERKGSSSFSSRKMNFFLVKYRVVDHIQLS</sequence>
<dbReference type="Pfam" id="PF03184">
    <property type="entry name" value="DDE_1"/>
    <property type="match status" value="1"/>
</dbReference>
<evidence type="ECO:0000313" key="2">
    <source>
        <dbReference type="EMBL" id="KAJ8868849.1"/>
    </source>
</evidence>
<keyword evidence="3" id="KW-1185">Reference proteome</keyword>
<evidence type="ECO:0000259" key="1">
    <source>
        <dbReference type="Pfam" id="PF03184"/>
    </source>
</evidence>
<dbReference type="EMBL" id="JARBHB010000014">
    <property type="protein sequence ID" value="KAJ8868849.1"/>
    <property type="molecule type" value="Genomic_DNA"/>
</dbReference>
<evidence type="ECO:0000313" key="3">
    <source>
        <dbReference type="Proteomes" id="UP001159363"/>
    </source>
</evidence>
<name>A0ABQ9G8U8_9NEOP</name>
<dbReference type="InterPro" id="IPR004875">
    <property type="entry name" value="DDE_SF_endonuclease_dom"/>
</dbReference>
<accession>A0ABQ9G8U8</accession>